<name>A0A1V4SWB2_9CLOT</name>
<comment type="caution">
    <text evidence="2">The sequence shown here is derived from an EMBL/GenBank/DDBJ whole genome shotgun (WGS) entry which is preliminary data.</text>
</comment>
<dbReference type="OrthoDB" id="1935330at2"/>
<keyword evidence="1" id="KW-0812">Transmembrane</keyword>
<keyword evidence="1" id="KW-0472">Membrane</keyword>
<feature type="transmembrane region" description="Helical" evidence="1">
    <location>
        <begin position="84"/>
        <end position="102"/>
    </location>
</feature>
<gene>
    <name evidence="2" type="ORF">CLTHE_14270</name>
</gene>
<sequence length="139" mass="15658">MIRNKVMTIQEFLDYANMSKKERFINEIINEFKYNKQLKIACTFGLAIALILISNTTAHAAEVNTGGIDKLGNTLLYLVRKSGRWVCLVLGLINVIKVGLSGGNEKAGDVVKVLGKYILIYATLYFFPYVLDLIEDCFR</sequence>
<reference evidence="2 3" key="1">
    <citation type="submission" date="2016-02" db="EMBL/GenBank/DDBJ databases">
        <title>Genome sequence of Clostridium thermobutyricum DSM 4928.</title>
        <authorList>
            <person name="Poehlein A."/>
            <person name="Daniel R."/>
        </authorList>
    </citation>
    <scope>NUCLEOTIDE SEQUENCE [LARGE SCALE GENOMIC DNA]</scope>
    <source>
        <strain evidence="2 3">DSM 4928</strain>
    </source>
</reference>
<accession>A0A1V4SWB2</accession>
<evidence type="ECO:0000256" key="1">
    <source>
        <dbReference type="SAM" id="Phobius"/>
    </source>
</evidence>
<dbReference type="RefSeq" id="WP_080022642.1">
    <property type="nucleotide sequence ID" value="NZ_LTAY01000037.1"/>
</dbReference>
<dbReference type="Proteomes" id="UP000191448">
    <property type="component" value="Unassembled WGS sequence"/>
</dbReference>
<organism evidence="2 3">
    <name type="scientific">Clostridium thermobutyricum DSM 4928</name>
    <dbReference type="NCBI Taxonomy" id="1121339"/>
    <lineage>
        <taxon>Bacteria</taxon>
        <taxon>Bacillati</taxon>
        <taxon>Bacillota</taxon>
        <taxon>Clostridia</taxon>
        <taxon>Eubacteriales</taxon>
        <taxon>Clostridiaceae</taxon>
        <taxon>Clostridium</taxon>
    </lineage>
</organism>
<proteinExistence type="predicted"/>
<protein>
    <submittedName>
        <fullName evidence="2">Uncharacterized protein</fullName>
    </submittedName>
</protein>
<evidence type="ECO:0000313" key="3">
    <source>
        <dbReference type="Proteomes" id="UP000191448"/>
    </source>
</evidence>
<dbReference type="AlphaFoldDB" id="A0A1V4SWB2"/>
<evidence type="ECO:0000313" key="2">
    <source>
        <dbReference type="EMBL" id="OPX47856.1"/>
    </source>
</evidence>
<dbReference type="EMBL" id="LTAY01000037">
    <property type="protein sequence ID" value="OPX47856.1"/>
    <property type="molecule type" value="Genomic_DNA"/>
</dbReference>
<keyword evidence="1" id="KW-1133">Transmembrane helix</keyword>
<feature type="transmembrane region" description="Helical" evidence="1">
    <location>
        <begin position="114"/>
        <end position="131"/>
    </location>
</feature>